<evidence type="ECO:0000256" key="1">
    <source>
        <dbReference type="ARBA" id="ARBA00001968"/>
    </source>
</evidence>
<evidence type="ECO:0000259" key="7">
    <source>
        <dbReference type="Pfam" id="PF08652"/>
    </source>
</evidence>
<dbReference type="GO" id="GO:0000166">
    <property type="term" value="F:nucleotide binding"/>
    <property type="evidence" value="ECO:0007669"/>
    <property type="project" value="UniProtKB-KW"/>
</dbReference>
<comment type="catalytic activity">
    <reaction evidence="4">
        <text>a 5'-end (N(7)-methyl 5'-triphosphoguanosine)-ribonucleoside-ribonucleotide in mRNA + H2O = a (N(7)-methyl 5'-triphosphoguanosine)-nucleoside + a 5'-end phospho-ribonucleoside in mRNA + H(+)</text>
        <dbReference type="Rhea" id="RHEA:66928"/>
        <dbReference type="Rhea" id="RHEA-COMP:15692"/>
        <dbReference type="Rhea" id="RHEA-COMP:17313"/>
        <dbReference type="ChEBI" id="CHEBI:15377"/>
        <dbReference type="ChEBI" id="CHEBI:15378"/>
        <dbReference type="ChEBI" id="CHEBI:138282"/>
        <dbReference type="ChEBI" id="CHEBI:172876"/>
        <dbReference type="ChEBI" id="CHEBI:172877"/>
    </reaction>
    <physiologicalReaction direction="left-to-right" evidence="4">
        <dbReference type="Rhea" id="RHEA:66929"/>
    </physiologicalReaction>
</comment>
<dbReference type="GO" id="GO:0000956">
    <property type="term" value="P:nuclear-transcribed mRNA catabolic process"/>
    <property type="evidence" value="ECO:0007669"/>
    <property type="project" value="TreeGrafter"/>
</dbReference>
<dbReference type="Pfam" id="PF08652">
    <property type="entry name" value="RAI1"/>
    <property type="match status" value="1"/>
</dbReference>
<dbReference type="GO" id="GO:0005634">
    <property type="term" value="C:nucleus"/>
    <property type="evidence" value="ECO:0007669"/>
    <property type="project" value="UniProtKB-SubCell"/>
</dbReference>
<comment type="similarity">
    <text evidence="2 6">Belongs to the DXO/Dom3Z family.</text>
</comment>
<keyword evidence="6" id="KW-0539">Nucleus</keyword>
<comment type="subcellular location">
    <subcellularLocation>
        <location evidence="6">Nucleus</location>
    </subcellularLocation>
</comment>
<comment type="function">
    <text evidence="6">Decapping enzyme for NAD-capped RNAs: specifically hydrolyzes the nicotinamide adenine dinucleotide (NAD) cap from a subset of RNAs by removing the entire NAD moiety from the 5'-end of an NAD-capped RNA.</text>
</comment>
<keyword evidence="6" id="KW-0479">Metal-binding</keyword>
<evidence type="ECO:0000256" key="2">
    <source>
        <dbReference type="ARBA" id="ARBA00006562"/>
    </source>
</evidence>
<dbReference type="EMBL" id="LN736360">
    <property type="protein sequence ID" value="CEP60656.1"/>
    <property type="molecule type" value="Genomic_DNA"/>
</dbReference>
<keyword evidence="6" id="KW-0694">RNA-binding</keyword>
<evidence type="ECO:0000313" key="9">
    <source>
        <dbReference type="Proteomes" id="UP000054304"/>
    </source>
</evidence>
<dbReference type="AlphaFoldDB" id="A0A0C7MTI4"/>
<name>A0A0C7MTI4_9SACH</name>
<comment type="cofactor">
    <cofactor evidence="1 6">
        <name>a divalent metal cation</name>
        <dbReference type="ChEBI" id="CHEBI:60240"/>
    </cofactor>
</comment>
<evidence type="ECO:0000256" key="6">
    <source>
        <dbReference type="RuleBase" id="RU367113"/>
    </source>
</evidence>
<protein>
    <recommendedName>
        <fullName evidence="6">Decapping nuclease</fullName>
        <ecNumber evidence="6">3.6.1.-</ecNumber>
    </recommendedName>
</protein>
<accession>A0A0C7MTI4</accession>
<dbReference type="HOGENOM" id="CLU_696510_0_0_1"/>
<dbReference type="PANTHER" id="PTHR12395:SF25">
    <property type="entry name" value="DECAPPING AND EXORIBONUCLEASE PROTEIN 1"/>
    <property type="match status" value="1"/>
</dbReference>
<dbReference type="GeneID" id="34684058"/>
<keyword evidence="9" id="KW-1185">Reference proteome</keyword>
<dbReference type="GO" id="GO:0046872">
    <property type="term" value="F:metal ion binding"/>
    <property type="evidence" value="ECO:0007669"/>
    <property type="project" value="UniProtKB-KW"/>
</dbReference>
<dbReference type="STRING" id="1245769.A0A0C7MTI4"/>
<dbReference type="GO" id="GO:0034353">
    <property type="term" value="F:mRNA 5'-diphosphatase activity"/>
    <property type="evidence" value="ECO:0007669"/>
    <property type="project" value="TreeGrafter"/>
</dbReference>
<dbReference type="EC" id="3.6.1.-" evidence="6"/>
<evidence type="ECO:0000256" key="3">
    <source>
        <dbReference type="ARBA" id="ARBA00022722"/>
    </source>
</evidence>
<dbReference type="InterPro" id="IPR013961">
    <property type="entry name" value="RAI1"/>
</dbReference>
<dbReference type="GO" id="GO:0110155">
    <property type="term" value="P:NAD-cap decapping"/>
    <property type="evidence" value="ECO:0007669"/>
    <property type="project" value="TreeGrafter"/>
</dbReference>
<proteinExistence type="inferred from homology"/>
<keyword evidence="6" id="KW-0378">Hydrolase</keyword>
<feature type="domain" description="RAI1-like" evidence="7">
    <location>
        <begin position="91"/>
        <end position="374"/>
    </location>
</feature>
<dbReference type="GO" id="GO:0005829">
    <property type="term" value="C:cytosol"/>
    <property type="evidence" value="ECO:0007669"/>
    <property type="project" value="TreeGrafter"/>
</dbReference>
<dbReference type="Proteomes" id="UP000054304">
    <property type="component" value="Unassembled WGS sequence"/>
</dbReference>
<reference evidence="8 9" key="1">
    <citation type="submission" date="2014-12" db="EMBL/GenBank/DDBJ databases">
        <authorList>
            <person name="Neuveglise Cecile"/>
        </authorList>
    </citation>
    <scope>NUCLEOTIDE SEQUENCE [LARGE SCALE GENOMIC DNA]</scope>
    <source>
        <strain evidence="8 9">CBS 12615</strain>
    </source>
</reference>
<evidence type="ECO:0000256" key="4">
    <source>
        <dbReference type="ARBA" id="ARBA00044676"/>
    </source>
</evidence>
<evidence type="ECO:0000313" key="8">
    <source>
        <dbReference type="EMBL" id="CEP60656.1"/>
    </source>
</evidence>
<gene>
    <name evidence="8" type="ORF">LALA0_S01e15940g</name>
</gene>
<dbReference type="GO" id="GO:0003723">
    <property type="term" value="F:RNA binding"/>
    <property type="evidence" value="ECO:0007669"/>
    <property type="project" value="UniProtKB-KW"/>
</dbReference>
<dbReference type="OrthoDB" id="5853397at2759"/>
<evidence type="ECO:0000256" key="5">
    <source>
        <dbReference type="ARBA" id="ARBA00048124"/>
    </source>
</evidence>
<organism evidence="8 9">
    <name type="scientific">Lachancea lanzarotensis</name>
    <dbReference type="NCBI Taxonomy" id="1245769"/>
    <lineage>
        <taxon>Eukaryota</taxon>
        <taxon>Fungi</taxon>
        <taxon>Dikarya</taxon>
        <taxon>Ascomycota</taxon>
        <taxon>Saccharomycotina</taxon>
        <taxon>Saccharomycetes</taxon>
        <taxon>Saccharomycetales</taxon>
        <taxon>Saccharomycetaceae</taxon>
        <taxon>Lachancea</taxon>
    </lineage>
</organism>
<dbReference type="RefSeq" id="XP_022626898.1">
    <property type="nucleotide sequence ID" value="XM_022774841.1"/>
</dbReference>
<dbReference type="InterPro" id="IPR039039">
    <property type="entry name" value="RAI1-like_fam"/>
</dbReference>
<sequence>MANNLVSQLEGLRLADRATEWEINCKSFKHTHPSQMSPQPRSFFTDVEELCGLTQVLDQDKFTLNCRDGLALLKDDVSCFVRDGSRSSVSNYIGHDMLENYDTFTPVSVDQLEDMRGMQQFIAQRNDKDKKSKLTVVCSRHNMIDLIMAPFSDQDIHLNAIHYDGYLYLFPDRQAGAGSMGINSEDPRTRKICYTGFELEHLVTKAKEPTESSAFYSIVCGKIDSDLECLFKAEMDALEPVSNTYTEIKCSTGLKTKSSHHRKKLLRMWIQTSLIPSTTLLIGLRDPYYNQLTTFERYTRAQLYRKFNNTNLKFLPQKYNYNANVSIEWFRHLFKAIQKLVEANLVPDTPEARSHTSFKLTVTKTLMLKLRKLDKMPPNTIF</sequence>
<dbReference type="PANTHER" id="PTHR12395">
    <property type="entry name" value="DOM-3 RELATED"/>
    <property type="match status" value="1"/>
</dbReference>
<keyword evidence="6" id="KW-0547">Nucleotide-binding</keyword>
<dbReference type="GO" id="GO:0004518">
    <property type="term" value="F:nuclease activity"/>
    <property type="evidence" value="ECO:0007669"/>
    <property type="project" value="UniProtKB-KW"/>
</dbReference>
<comment type="catalytic activity">
    <reaction evidence="5">
        <text>a 5'-end NAD(+)-phospho-ribonucleoside in mRNA + H2O = a 5'-end phospho-ribonucleoside in mRNA + NAD(+) + H(+)</text>
        <dbReference type="Rhea" id="RHEA:60880"/>
        <dbReference type="Rhea" id="RHEA-COMP:15692"/>
        <dbReference type="Rhea" id="RHEA-COMP:15698"/>
        <dbReference type="ChEBI" id="CHEBI:15377"/>
        <dbReference type="ChEBI" id="CHEBI:15378"/>
        <dbReference type="ChEBI" id="CHEBI:57540"/>
        <dbReference type="ChEBI" id="CHEBI:138282"/>
        <dbReference type="ChEBI" id="CHEBI:144029"/>
    </reaction>
    <physiologicalReaction direction="left-to-right" evidence="5">
        <dbReference type="Rhea" id="RHEA:60881"/>
    </physiologicalReaction>
</comment>
<keyword evidence="3 6" id="KW-0540">Nuclease</keyword>